<evidence type="ECO:0008006" key="4">
    <source>
        <dbReference type="Google" id="ProtNLM"/>
    </source>
</evidence>
<organism evidence="2 3">
    <name type="scientific">Viridothelium virens</name>
    <name type="common">Speckled blister lichen</name>
    <name type="synonym">Trypethelium virens</name>
    <dbReference type="NCBI Taxonomy" id="1048519"/>
    <lineage>
        <taxon>Eukaryota</taxon>
        <taxon>Fungi</taxon>
        <taxon>Dikarya</taxon>
        <taxon>Ascomycota</taxon>
        <taxon>Pezizomycotina</taxon>
        <taxon>Dothideomycetes</taxon>
        <taxon>Dothideomycetes incertae sedis</taxon>
        <taxon>Trypetheliales</taxon>
        <taxon>Trypetheliaceae</taxon>
        <taxon>Viridothelium</taxon>
    </lineage>
</organism>
<keyword evidence="3" id="KW-1185">Reference proteome</keyword>
<dbReference type="Proteomes" id="UP000800092">
    <property type="component" value="Unassembled WGS sequence"/>
</dbReference>
<accession>A0A6A6HIG8</accession>
<evidence type="ECO:0000313" key="3">
    <source>
        <dbReference type="Proteomes" id="UP000800092"/>
    </source>
</evidence>
<reference evidence="2" key="1">
    <citation type="journal article" date="2020" name="Stud. Mycol.">
        <title>101 Dothideomycetes genomes: a test case for predicting lifestyles and emergence of pathogens.</title>
        <authorList>
            <person name="Haridas S."/>
            <person name="Albert R."/>
            <person name="Binder M."/>
            <person name="Bloem J."/>
            <person name="Labutti K."/>
            <person name="Salamov A."/>
            <person name="Andreopoulos B."/>
            <person name="Baker S."/>
            <person name="Barry K."/>
            <person name="Bills G."/>
            <person name="Bluhm B."/>
            <person name="Cannon C."/>
            <person name="Castanera R."/>
            <person name="Culley D."/>
            <person name="Daum C."/>
            <person name="Ezra D."/>
            <person name="Gonzalez J."/>
            <person name="Henrissat B."/>
            <person name="Kuo A."/>
            <person name="Liang C."/>
            <person name="Lipzen A."/>
            <person name="Lutzoni F."/>
            <person name="Magnuson J."/>
            <person name="Mondo S."/>
            <person name="Nolan M."/>
            <person name="Ohm R."/>
            <person name="Pangilinan J."/>
            <person name="Park H.-J."/>
            <person name="Ramirez L."/>
            <person name="Alfaro M."/>
            <person name="Sun H."/>
            <person name="Tritt A."/>
            <person name="Yoshinaga Y."/>
            <person name="Zwiers L.-H."/>
            <person name="Turgeon B."/>
            <person name="Goodwin S."/>
            <person name="Spatafora J."/>
            <person name="Crous P."/>
            <person name="Grigoriev I."/>
        </authorList>
    </citation>
    <scope>NUCLEOTIDE SEQUENCE</scope>
    <source>
        <strain evidence="2">Tuck. ex Michener</strain>
    </source>
</reference>
<evidence type="ECO:0000313" key="2">
    <source>
        <dbReference type="EMBL" id="KAF2237935.1"/>
    </source>
</evidence>
<name>A0A6A6HIG8_VIRVR</name>
<evidence type="ECO:0000256" key="1">
    <source>
        <dbReference type="SAM" id="MobiDB-lite"/>
    </source>
</evidence>
<proteinExistence type="predicted"/>
<dbReference type="AlphaFoldDB" id="A0A6A6HIG8"/>
<dbReference type="EMBL" id="ML991778">
    <property type="protein sequence ID" value="KAF2237935.1"/>
    <property type="molecule type" value="Genomic_DNA"/>
</dbReference>
<feature type="region of interest" description="Disordered" evidence="1">
    <location>
        <begin position="426"/>
        <end position="448"/>
    </location>
</feature>
<dbReference type="PANTHER" id="PTHR38119">
    <property type="entry name" value="BTB DOMAIN-CONTAINING PROTEIN-RELATED"/>
    <property type="match status" value="1"/>
</dbReference>
<dbReference type="PANTHER" id="PTHR38119:SF2">
    <property type="entry name" value="TRANSCRIPTION FACTOR DOMAIN-CONTAINING PROTEIN"/>
    <property type="match status" value="1"/>
</dbReference>
<protein>
    <recommendedName>
        <fullName evidence="4">BTB domain-containing protein</fullName>
    </recommendedName>
</protein>
<sequence length="448" mass="50086">MSAANLGGDGGDGFPEFNDGNVIIIIAAGYQFKLHLDHLKRSAERFRKLFAEGAASANQSEAVYGKLSRITAVDEAPAAPPPRKKAKKADATHYLVLQGVDERDLDTNCGVLVPTNKDAIIQNPMIAGNLNAKIEQRYIRLWRNVLGALYHADMTLDQTDLATLIKDSVGMVSIARYLGCLPVVSYRIEHALISQGDTLWKSILNNPVAWMDLAWRVGARDIFKECLIHLAGIFHRLTADEKRSIPYEVFSKVEEKAQLLERYKASVDFRLASWISPDLKPGPIPPGGKVGQDHGRTAYADQIYMWIAQHLFDHFLKFAFQNGDNRGAPDGGFHFYQTIYRGGDAYLKKSDQDRFHQGDCPMTPKAQRVLFNAIADLKIQAKEVVRPLFTNAAKIDREKEKLLHFTCVPVTDEELEWLHIMKGIKKGKSRGEGEGEEEESDESEHAVA</sequence>
<gene>
    <name evidence="2" type="ORF">EV356DRAFT_363664</name>
</gene>
<dbReference type="OrthoDB" id="2129688at2759"/>